<dbReference type="OrthoDB" id="1723324at2759"/>
<name>A0A834ZTN7_TETSI</name>
<dbReference type="EMBL" id="JABCRI010000001">
    <property type="protein sequence ID" value="KAF8413984.1"/>
    <property type="molecule type" value="Genomic_DNA"/>
</dbReference>
<keyword evidence="2" id="KW-1185">Reference proteome</keyword>
<sequence>MFCKTTEGGSEGLLGSRFMELNHMVDHCLGPGVVVNFGDLKVFVSDGSVDAVSYVVSQLMKLLELHHWNLCSCTLKIQFGISILSCLVTTEVGSVNEYWVCRVAAIPKAEGGTSTLPNWDFNVQTVNLRRAAGIPRAKGGAYVYSQDT</sequence>
<evidence type="ECO:0000313" key="2">
    <source>
        <dbReference type="Proteomes" id="UP000655225"/>
    </source>
</evidence>
<protein>
    <submittedName>
        <fullName evidence="1">Uncharacterized protein</fullName>
    </submittedName>
</protein>
<accession>A0A834ZTN7</accession>
<evidence type="ECO:0000313" key="1">
    <source>
        <dbReference type="EMBL" id="KAF8413984.1"/>
    </source>
</evidence>
<dbReference type="AlphaFoldDB" id="A0A834ZTN7"/>
<proteinExistence type="predicted"/>
<reference evidence="1 2" key="1">
    <citation type="submission" date="2020-04" db="EMBL/GenBank/DDBJ databases">
        <title>Plant Genome Project.</title>
        <authorList>
            <person name="Zhang R.-G."/>
        </authorList>
    </citation>
    <scope>NUCLEOTIDE SEQUENCE [LARGE SCALE GENOMIC DNA]</scope>
    <source>
        <strain evidence="1">YNK0</strain>
        <tissue evidence="1">Leaf</tissue>
    </source>
</reference>
<gene>
    <name evidence="1" type="ORF">HHK36_001982</name>
</gene>
<dbReference type="Proteomes" id="UP000655225">
    <property type="component" value="Unassembled WGS sequence"/>
</dbReference>
<comment type="caution">
    <text evidence="1">The sequence shown here is derived from an EMBL/GenBank/DDBJ whole genome shotgun (WGS) entry which is preliminary data.</text>
</comment>
<organism evidence="1 2">
    <name type="scientific">Tetracentron sinense</name>
    <name type="common">Spur-leaf</name>
    <dbReference type="NCBI Taxonomy" id="13715"/>
    <lineage>
        <taxon>Eukaryota</taxon>
        <taxon>Viridiplantae</taxon>
        <taxon>Streptophyta</taxon>
        <taxon>Embryophyta</taxon>
        <taxon>Tracheophyta</taxon>
        <taxon>Spermatophyta</taxon>
        <taxon>Magnoliopsida</taxon>
        <taxon>Trochodendrales</taxon>
        <taxon>Trochodendraceae</taxon>
        <taxon>Tetracentron</taxon>
    </lineage>
</organism>